<accession>A0A381U152</accession>
<feature type="non-terminal residue" evidence="7">
    <location>
        <position position="1"/>
    </location>
</feature>
<organism evidence="7">
    <name type="scientific">marine metagenome</name>
    <dbReference type="NCBI Taxonomy" id="408172"/>
    <lineage>
        <taxon>unclassified sequences</taxon>
        <taxon>metagenomes</taxon>
        <taxon>ecological metagenomes</taxon>
    </lineage>
</organism>
<dbReference type="InterPro" id="IPR045229">
    <property type="entry name" value="TPP_enz"/>
</dbReference>
<comment type="similarity">
    <text evidence="1 3">Belongs to the TPP enzyme family.</text>
</comment>
<dbReference type="InterPro" id="IPR029035">
    <property type="entry name" value="DHS-like_NAD/FAD-binding_dom"/>
</dbReference>
<dbReference type="InterPro" id="IPR029061">
    <property type="entry name" value="THDP-binding"/>
</dbReference>
<dbReference type="GO" id="GO:0030976">
    <property type="term" value="F:thiamine pyrophosphate binding"/>
    <property type="evidence" value="ECO:0007669"/>
    <property type="project" value="InterPro"/>
</dbReference>
<feature type="domain" description="Thiamine pyrophosphate enzyme central" evidence="4">
    <location>
        <begin position="153"/>
        <end position="283"/>
    </location>
</feature>
<dbReference type="Pfam" id="PF00205">
    <property type="entry name" value="TPP_enzyme_M"/>
    <property type="match status" value="1"/>
</dbReference>
<dbReference type="AlphaFoldDB" id="A0A381U152"/>
<dbReference type="InterPro" id="IPR012000">
    <property type="entry name" value="Thiamin_PyroP_enz_cen_dom"/>
</dbReference>
<dbReference type="GO" id="GO:0005948">
    <property type="term" value="C:acetolactate synthase complex"/>
    <property type="evidence" value="ECO:0007669"/>
    <property type="project" value="TreeGrafter"/>
</dbReference>
<protein>
    <recommendedName>
        <fullName evidence="8">Thiamine pyrophosphate-binding protein</fullName>
    </recommendedName>
</protein>
<dbReference type="GO" id="GO:0000287">
    <property type="term" value="F:magnesium ion binding"/>
    <property type="evidence" value="ECO:0007669"/>
    <property type="project" value="InterPro"/>
</dbReference>
<evidence type="ECO:0000256" key="2">
    <source>
        <dbReference type="ARBA" id="ARBA00023052"/>
    </source>
</evidence>
<name>A0A381U152_9ZZZZ</name>
<feature type="domain" description="Thiamine pyrophosphate enzyme N-terminal TPP-binding" evidence="6">
    <location>
        <begin position="2"/>
        <end position="79"/>
    </location>
</feature>
<sequence length="504" mass="53477">VGIDFLLTRHEATASLMADATGQMLRRPGVCVSTLGPGAVNMTLGVANAYLDRSPLLAITASTATSAAPYATHQNLDLSAVYRPFTKAVLTLDGQDTEAKVRRAFRTAMTPRMGPVHIALPSDVACAEDRQTVDPSGEVFEPPPIPPPSAEAITKMRSRLRASKRPILILGLDLGVADVAAVRRFVEALNVPVFVTPKAKGMLAEDHPNFFGVCAGVSGDGAIVDFLASADLLVGVGFEPVESEKLWHQTMPIVSIGPLSIASGSFRPEMELEGQVVTALTALSQAELGPFAWNPTELVAFRQRLASVVAPAKTTGRGLSPSAVVQRLREVLPRETIATTDVGSVKFVTSQGWTTYEPMTFFESNGLSAMSYAFPAAMAASLIFRDRPVLCTIGDGGFGMTMADVETCVRLRLPIVTVVFNDCSLSLIQMAQARRGLADVGVRYGKINFGMAAQALGAWGRRVASLDELGAAVAEGRSTGRPVVIDVPVDPAEYRMHSAPPTVT</sequence>
<dbReference type="CDD" id="cd07035">
    <property type="entry name" value="TPP_PYR_POX_like"/>
    <property type="match status" value="1"/>
</dbReference>
<dbReference type="Pfam" id="PF02776">
    <property type="entry name" value="TPP_enzyme_N"/>
    <property type="match status" value="1"/>
</dbReference>
<dbReference type="PANTHER" id="PTHR18968">
    <property type="entry name" value="THIAMINE PYROPHOSPHATE ENZYMES"/>
    <property type="match status" value="1"/>
</dbReference>
<evidence type="ECO:0000256" key="3">
    <source>
        <dbReference type="RuleBase" id="RU362132"/>
    </source>
</evidence>
<dbReference type="GO" id="GO:0050660">
    <property type="term" value="F:flavin adenine dinucleotide binding"/>
    <property type="evidence" value="ECO:0007669"/>
    <property type="project" value="TreeGrafter"/>
</dbReference>
<dbReference type="InterPro" id="IPR011766">
    <property type="entry name" value="TPP_enzyme_TPP-bd"/>
</dbReference>
<gene>
    <name evidence="7" type="ORF">METZ01_LOCUS74826</name>
</gene>
<reference evidence="7" key="1">
    <citation type="submission" date="2018-05" db="EMBL/GenBank/DDBJ databases">
        <authorList>
            <person name="Lanie J.A."/>
            <person name="Ng W.-L."/>
            <person name="Kazmierczak K.M."/>
            <person name="Andrzejewski T.M."/>
            <person name="Davidsen T.M."/>
            <person name="Wayne K.J."/>
            <person name="Tettelin H."/>
            <person name="Glass J.I."/>
            <person name="Rusch D."/>
            <person name="Podicherti R."/>
            <person name="Tsui H.-C.T."/>
            <person name="Winkler M.E."/>
        </authorList>
    </citation>
    <scope>NUCLEOTIDE SEQUENCE</scope>
</reference>
<dbReference type="Gene3D" id="3.40.50.1220">
    <property type="entry name" value="TPP-binding domain"/>
    <property type="match status" value="1"/>
</dbReference>
<evidence type="ECO:0000256" key="1">
    <source>
        <dbReference type="ARBA" id="ARBA00007812"/>
    </source>
</evidence>
<dbReference type="EMBL" id="UINC01005540">
    <property type="protein sequence ID" value="SVA21972.1"/>
    <property type="molecule type" value="Genomic_DNA"/>
</dbReference>
<evidence type="ECO:0000259" key="5">
    <source>
        <dbReference type="Pfam" id="PF02775"/>
    </source>
</evidence>
<evidence type="ECO:0000259" key="6">
    <source>
        <dbReference type="Pfam" id="PF02776"/>
    </source>
</evidence>
<dbReference type="GO" id="GO:0009099">
    <property type="term" value="P:L-valine biosynthetic process"/>
    <property type="evidence" value="ECO:0007669"/>
    <property type="project" value="TreeGrafter"/>
</dbReference>
<dbReference type="GO" id="GO:0009097">
    <property type="term" value="P:isoleucine biosynthetic process"/>
    <property type="evidence" value="ECO:0007669"/>
    <property type="project" value="TreeGrafter"/>
</dbReference>
<evidence type="ECO:0000259" key="4">
    <source>
        <dbReference type="Pfam" id="PF00205"/>
    </source>
</evidence>
<proteinExistence type="inferred from homology"/>
<evidence type="ECO:0000313" key="7">
    <source>
        <dbReference type="EMBL" id="SVA21972.1"/>
    </source>
</evidence>
<dbReference type="PANTHER" id="PTHR18968:SF129">
    <property type="entry name" value="ACETOLACTATE SYNTHASE"/>
    <property type="match status" value="1"/>
</dbReference>
<evidence type="ECO:0008006" key="8">
    <source>
        <dbReference type="Google" id="ProtNLM"/>
    </source>
</evidence>
<dbReference type="SUPFAM" id="SSF52467">
    <property type="entry name" value="DHS-like NAD/FAD-binding domain"/>
    <property type="match status" value="1"/>
</dbReference>
<dbReference type="Pfam" id="PF02775">
    <property type="entry name" value="TPP_enzyme_C"/>
    <property type="match status" value="1"/>
</dbReference>
<keyword evidence="2 3" id="KW-0786">Thiamine pyrophosphate</keyword>
<feature type="domain" description="Thiamine pyrophosphate enzyme TPP-binding" evidence="5">
    <location>
        <begin position="341"/>
        <end position="487"/>
    </location>
</feature>
<dbReference type="GO" id="GO:0003984">
    <property type="term" value="F:acetolactate synthase activity"/>
    <property type="evidence" value="ECO:0007669"/>
    <property type="project" value="TreeGrafter"/>
</dbReference>
<dbReference type="InterPro" id="IPR012001">
    <property type="entry name" value="Thiamin_PyroP_enz_TPP-bd_dom"/>
</dbReference>
<dbReference type="SUPFAM" id="SSF52518">
    <property type="entry name" value="Thiamin diphosphate-binding fold (THDP-binding)"/>
    <property type="match status" value="2"/>
</dbReference>
<dbReference type="Gene3D" id="3.40.50.970">
    <property type="match status" value="2"/>
</dbReference>